<evidence type="ECO:0000313" key="3">
    <source>
        <dbReference type="Proteomes" id="UP000199011"/>
    </source>
</evidence>
<evidence type="ECO:0000313" key="2">
    <source>
        <dbReference type="EMBL" id="SFO10173.1"/>
    </source>
</evidence>
<dbReference type="OrthoDB" id="6448937at2"/>
<feature type="transmembrane region" description="Helical" evidence="1">
    <location>
        <begin position="53"/>
        <end position="78"/>
    </location>
</feature>
<evidence type="ECO:0000256" key="1">
    <source>
        <dbReference type="SAM" id="Phobius"/>
    </source>
</evidence>
<reference evidence="3" key="1">
    <citation type="submission" date="2016-10" db="EMBL/GenBank/DDBJ databases">
        <authorList>
            <person name="Varghese N."/>
            <person name="Submissions S."/>
        </authorList>
    </citation>
    <scope>NUCLEOTIDE SEQUENCE [LARGE SCALE GENOMIC DNA]</scope>
    <source>
        <strain evidence="3">DSM 16522</strain>
    </source>
</reference>
<sequence>MDRSRSKKIVGWLGKKANKSNFALLGYVLLITCRPELLELWLREHAPNFLPEIVTYCASMYLISMAIVYIPSILINYLRKKISYPRRHPA</sequence>
<accession>A0A1I5EFQ5</accession>
<dbReference type="AlphaFoldDB" id="A0A1I5EFQ5"/>
<feature type="transmembrane region" description="Helical" evidence="1">
    <location>
        <begin position="21"/>
        <end position="41"/>
    </location>
</feature>
<dbReference type="STRING" id="53341.SAMN05421579_16713"/>
<protein>
    <submittedName>
        <fullName evidence="2">Uncharacterized protein</fullName>
    </submittedName>
</protein>
<dbReference type="RefSeq" id="WP_139204132.1">
    <property type="nucleotide sequence ID" value="NZ_CAWRAH010000013.1"/>
</dbReference>
<organism evidence="2 3">
    <name type="scientific">Xenorhabdus japonica</name>
    <dbReference type="NCBI Taxonomy" id="53341"/>
    <lineage>
        <taxon>Bacteria</taxon>
        <taxon>Pseudomonadati</taxon>
        <taxon>Pseudomonadota</taxon>
        <taxon>Gammaproteobacteria</taxon>
        <taxon>Enterobacterales</taxon>
        <taxon>Morganellaceae</taxon>
        <taxon>Xenorhabdus</taxon>
    </lineage>
</organism>
<gene>
    <name evidence="2" type="ORF">SAMN05421579_16713</name>
</gene>
<keyword evidence="1" id="KW-1133">Transmembrane helix</keyword>
<dbReference type="EMBL" id="FOVO01000067">
    <property type="protein sequence ID" value="SFO10173.1"/>
    <property type="molecule type" value="Genomic_DNA"/>
</dbReference>
<keyword evidence="3" id="KW-1185">Reference proteome</keyword>
<proteinExistence type="predicted"/>
<keyword evidence="1" id="KW-0472">Membrane</keyword>
<keyword evidence="1" id="KW-0812">Transmembrane</keyword>
<name>A0A1I5EFQ5_9GAMM</name>
<dbReference type="Proteomes" id="UP000199011">
    <property type="component" value="Unassembled WGS sequence"/>
</dbReference>